<feature type="region of interest" description="Disordered" evidence="1">
    <location>
        <begin position="51"/>
        <end position="71"/>
    </location>
</feature>
<protein>
    <submittedName>
        <fullName evidence="2">Uncharacterized protein</fullName>
    </submittedName>
</protein>
<proteinExistence type="predicted"/>
<evidence type="ECO:0000313" key="2">
    <source>
        <dbReference type="EMBL" id="ATC35226.1"/>
    </source>
</evidence>
<accession>A0ABN5BQQ5</accession>
<dbReference type="RefSeq" id="WP_009088321.1">
    <property type="nucleotide sequence ID" value="NZ_ANIW01000053.1"/>
</dbReference>
<dbReference type="GeneID" id="56683415"/>
<sequence>MEQDEKIKTIITKKEYVPPIIKEIIYIEMEGGIANGSGVNAGNGGITVAPWIDGGGAGTGEPDPDESKWWE</sequence>
<reference evidence="2 3" key="1">
    <citation type="submission" date="2017-09" db="EMBL/GenBank/DDBJ databases">
        <title>Complete circularized genomes of four mosquito-derived Elizabethkingia anophelis isolates.</title>
        <authorList>
            <person name="Nicholson A.C."/>
            <person name="Xu J."/>
        </authorList>
    </citation>
    <scope>NUCLEOTIDE SEQUENCE [LARGE SCALE GENOMIC DNA]</scope>
    <source>
        <strain evidence="2 3">R26</strain>
    </source>
</reference>
<keyword evidence="3" id="KW-1185">Reference proteome</keyword>
<evidence type="ECO:0000313" key="3">
    <source>
        <dbReference type="Proteomes" id="UP000190057"/>
    </source>
</evidence>
<gene>
    <name evidence="2" type="ORF">BAZ09_002950</name>
</gene>
<organism evidence="2 3">
    <name type="scientific">Elizabethkingia anophelis R26</name>
    <dbReference type="NCBI Taxonomy" id="1246994"/>
    <lineage>
        <taxon>Bacteria</taxon>
        <taxon>Pseudomonadati</taxon>
        <taxon>Bacteroidota</taxon>
        <taxon>Flavobacteriia</taxon>
        <taxon>Flavobacteriales</taxon>
        <taxon>Weeksellaceae</taxon>
        <taxon>Elizabethkingia</taxon>
    </lineage>
</organism>
<name>A0ABN5BQQ5_9FLAO</name>
<dbReference type="Proteomes" id="UP000190057">
    <property type="component" value="Chromosome"/>
</dbReference>
<evidence type="ECO:0000256" key="1">
    <source>
        <dbReference type="SAM" id="MobiDB-lite"/>
    </source>
</evidence>
<dbReference type="EMBL" id="CP023401">
    <property type="protein sequence ID" value="ATC35226.1"/>
    <property type="molecule type" value="Genomic_DNA"/>
</dbReference>